<protein>
    <recommendedName>
        <fullName evidence="1">Hemerythrin-like domain-containing protein</fullName>
    </recommendedName>
</protein>
<reference evidence="2 3" key="1">
    <citation type="submission" date="2017-03" db="EMBL/GenBank/DDBJ databases">
        <authorList>
            <person name="Afonso C.L."/>
            <person name="Miller P.J."/>
            <person name="Scott M.A."/>
            <person name="Spackman E."/>
            <person name="Goraichik I."/>
            <person name="Dimitrov K.M."/>
            <person name="Suarez D.L."/>
            <person name="Swayne D.E."/>
        </authorList>
    </citation>
    <scope>NUCLEOTIDE SEQUENCE [LARGE SCALE GENOMIC DNA]</scope>
    <source>
        <strain evidence="2 3">CECT 8620</strain>
    </source>
</reference>
<accession>A0A1Y5THQ5</accession>
<organism evidence="2 3">
    <name type="scientific">Aquimixticola soesokkakensis</name>
    <dbReference type="NCBI Taxonomy" id="1519096"/>
    <lineage>
        <taxon>Bacteria</taxon>
        <taxon>Pseudomonadati</taxon>
        <taxon>Pseudomonadota</taxon>
        <taxon>Alphaproteobacteria</taxon>
        <taxon>Rhodobacterales</taxon>
        <taxon>Paracoccaceae</taxon>
        <taxon>Aquimixticola</taxon>
    </lineage>
</organism>
<dbReference type="EMBL" id="FWFS01000010">
    <property type="protein sequence ID" value="SLN60610.1"/>
    <property type="molecule type" value="Genomic_DNA"/>
</dbReference>
<dbReference type="InterPro" id="IPR012312">
    <property type="entry name" value="Hemerythrin-like"/>
</dbReference>
<dbReference type="RefSeq" id="WP_234990494.1">
    <property type="nucleotide sequence ID" value="NZ_FWFS01000010.1"/>
</dbReference>
<evidence type="ECO:0000313" key="2">
    <source>
        <dbReference type="EMBL" id="SLN60610.1"/>
    </source>
</evidence>
<feature type="domain" description="Hemerythrin-like" evidence="1">
    <location>
        <begin position="44"/>
        <end position="184"/>
    </location>
</feature>
<dbReference type="Gene3D" id="1.20.120.520">
    <property type="entry name" value="nmb1532 protein domain like"/>
    <property type="match status" value="1"/>
</dbReference>
<evidence type="ECO:0000313" key="3">
    <source>
        <dbReference type="Proteomes" id="UP000193862"/>
    </source>
</evidence>
<dbReference type="Pfam" id="PF01814">
    <property type="entry name" value="Hemerythrin"/>
    <property type="match status" value="1"/>
</dbReference>
<dbReference type="Proteomes" id="UP000193862">
    <property type="component" value="Unassembled WGS sequence"/>
</dbReference>
<evidence type="ECO:0000259" key="1">
    <source>
        <dbReference type="Pfam" id="PF01814"/>
    </source>
</evidence>
<sequence length="194" mass="21956">MMDHEFLLETRAQAQASLPDALRVLLADYPRLGWDSHPEFSGLVSFWLERHLGFRKLLAQLQRDAQERLDRDMSAQSYAHRLSHMGGSLVSGLHGHHQIEDHHYFPRLKALDGRLERGFDILERDHAAMDGMLARFSEAANLVLTTGQDADAREHTARFSQELATFGELLDRHLIDEEEIIVPVILNNGAAGLS</sequence>
<proteinExistence type="predicted"/>
<dbReference type="AlphaFoldDB" id="A0A1Y5THQ5"/>
<name>A0A1Y5THQ5_9RHOB</name>
<gene>
    <name evidence="2" type="ORF">AQS8620_02738</name>
</gene>
<keyword evidence="3" id="KW-1185">Reference proteome</keyword>